<feature type="transmembrane region" description="Helical" evidence="6">
    <location>
        <begin position="96"/>
        <end position="118"/>
    </location>
</feature>
<gene>
    <name evidence="7" type="ORF">AFL42_06825</name>
</gene>
<dbReference type="InterPro" id="IPR039072">
    <property type="entry name" value="ATP_synth_I_Bacilli"/>
</dbReference>
<evidence type="ECO:0000256" key="1">
    <source>
        <dbReference type="ARBA" id="ARBA00004651"/>
    </source>
</evidence>
<dbReference type="EMBL" id="LGTK01000017">
    <property type="protein sequence ID" value="KPH76183.1"/>
    <property type="molecule type" value="Genomic_DNA"/>
</dbReference>
<dbReference type="PANTHER" id="PTHR40035:SF1">
    <property type="entry name" value="ATP SYNTHASE PROTEIN I"/>
    <property type="match status" value="1"/>
</dbReference>
<protein>
    <submittedName>
        <fullName evidence="7">ATP synthase I</fullName>
    </submittedName>
</protein>
<dbReference type="PANTHER" id="PTHR40035">
    <property type="entry name" value="ATP SYNTHASE PROTEIN I"/>
    <property type="match status" value="1"/>
</dbReference>
<dbReference type="Pfam" id="PF03899">
    <property type="entry name" value="ATP-synt_I"/>
    <property type="match status" value="1"/>
</dbReference>
<dbReference type="InterPro" id="IPR005598">
    <property type="entry name" value="ATP_synth_I"/>
</dbReference>
<keyword evidence="5 6" id="KW-0472">Membrane</keyword>
<comment type="subcellular location">
    <subcellularLocation>
        <location evidence="1">Cell membrane</location>
        <topology evidence="1">Multi-pass membrane protein</topology>
    </subcellularLocation>
</comment>
<keyword evidence="3 6" id="KW-0812">Transmembrane</keyword>
<accession>A0ABR5MKF7</accession>
<evidence type="ECO:0000256" key="3">
    <source>
        <dbReference type="ARBA" id="ARBA00022692"/>
    </source>
</evidence>
<keyword evidence="2" id="KW-1003">Cell membrane</keyword>
<proteinExistence type="predicted"/>
<evidence type="ECO:0000256" key="6">
    <source>
        <dbReference type="SAM" id="Phobius"/>
    </source>
</evidence>
<keyword evidence="8" id="KW-1185">Reference proteome</keyword>
<feature type="transmembrane region" description="Helical" evidence="6">
    <location>
        <begin position="73"/>
        <end position="90"/>
    </location>
</feature>
<name>A0ABR5MKF7_9BACI</name>
<dbReference type="RefSeq" id="WP_060668170.1">
    <property type="nucleotide sequence ID" value="NZ_LGTK01000017.1"/>
</dbReference>
<comment type="caution">
    <text evidence="7">The sequence shown here is derived from an EMBL/GenBank/DDBJ whole genome shotgun (WGS) entry which is preliminary data.</text>
</comment>
<organism evidence="7 8">
    <name type="scientific">Oceanobacillus caeni</name>
    <dbReference type="NCBI Taxonomy" id="405946"/>
    <lineage>
        <taxon>Bacteria</taxon>
        <taxon>Bacillati</taxon>
        <taxon>Bacillota</taxon>
        <taxon>Bacilli</taxon>
        <taxon>Bacillales</taxon>
        <taxon>Bacillaceae</taxon>
        <taxon>Oceanobacillus</taxon>
    </lineage>
</organism>
<feature type="transmembrane region" description="Helical" evidence="6">
    <location>
        <begin position="12"/>
        <end position="28"/>
    </location>
</feature>
<feature type="transmembrane region" description="Helical" evidence="6">
    <location>
        <begin position="34"/>
        <end position="52"/>
    </location>
</feature>
<evidence type="ECO:0000256" key="4">
    <source>
        <dbReference type="ARBA" id="ARBA00022989"/>
    </source>
</evidence>
<keyword evidence="4 6" id="KW-1133">Transmembrane helix</keyword>
<evidence type="ECO:0000256" key="2">
    <source>
        <dbReference type="ARBA" id="ARBA00022475"/>
    </source>
</evidence>
<sequence>MSEYESMVRRQRKWMLYLLSILVLGAGFTPYTHVFNGLILGSAISFYNLWLLQRKTEAFGKSVVDTGAARSGLGVFSRLAAVAIGILLALRYQEVFHIMGVAIGVLSSYLIILFDMILEIIKQKKVKES</sequence>
<reference evidence="7 8" key="1">
    <citation type="submission" date="2015-07" db="EMBL/GenBank/DDBJ databases">
        <title>High-quality draft genome sequence of Oceanobacillus caeni HM6, a bacillus isolated from a human feces.</title>
        <authorList>
            <person name="Kumar J."/>
            <person name="Verma M.K."/>
            <person name="Pandey R."/>
            <person name="Bhambi M."/>
            <person name="Chauhan N."/>
        </authorList>
    </citation>
    <scope>NUCLEOTIDE SEQUENCE [LARGE SCALE GENOMIC DNA]</scope>
    <source>
        <strain evidence="7 8">HM6</strain>
    </source>
</reference>
<evidence type="ECO:0000313" key="8">
    <source>
        <dbReference type="Proteomes" id="UP000037854"/>
    </source>
</evidence>
<evidence type="ECO:0000313" key="7">
    <source>
        <dbReference type="EMBL" id="KPH76183.1"/>
    </source>
</evidence>
<dbReference type="Proteomes" id="UP000037854">
    <property type="component" value="Unassembled WGS sequence"/>
</dbReference>
<evidence type="ECO:0000256" key="5">
    <source>
        <dbReference type="ARBA" id="ARBA00023136"/>
    </source>
</evidence>